<dbReference type="RefSeq" id="WP_184923631.1">
    <property type="nucleotide sequence ID" value="NZ_JACHJR010000001.1"/>
</dbReference>
<sequence length="264" mass="28506">MTEHPGFGAMLTWLLDHGELSAQELADQAGSTADEVRAVLVGERPGEMLLRRLAPALGFRAVDLFVLAGRKVPDDLAPVDATAVRWVASTVTDAVRLPGAGRRELLQVIRALPQEERRSSLAPKLPVPLADGPGARVIRMLQNRNLNWMGMAKVLGSVTPTYLSAATYGVIGSGRQELTPRLVTDFAALLGIDARELAALTGVFLREEPPPPSPEAVDAAALLWEMRRLSAVQAQNVSELGRSLREDFHNGRRSVRGAGRVRTC</sequence>
<protein>
    <submittedName>
        <fullName evidence="1">Uncharacterized protein</fullName>
    </submittedName>
</protein>
<proteinExistence type="predicted"/>
<evidence type="ECO:0000313" key="2">
    <source>
        <dbReference type="Proteomes" id="UP000573327"/>
    </source>
</evidence>
<accession>A0A7W7SK41</accession>
<evidence type="ECO:0000313" key="1">
    <source>
        <dbReference type="EMBL" id="MBB4951577.1"/>
    </source>
</evidence>
<organism evidence="1 2">
    <name type="scientific">Kitasatospora gansuensis</name>
    <dbReference type="NCBI Taxonomy" id="258050"/>
    <lineage>
        <taxon>Bacteria</taxon>
        <taxon>Bacillati</taxon>
        <taxon>Actinomycetota</taxon>
        <taxon>Actinomycetes</taxon>
        <taxon>Kitasatosporales</taxon>
        <taxon>Streptomycetaceae</taxon>
        <taxon>Kitasatospora</taxon>
    </lineage>
</organism>
<dbReference type="EMBL" id="JACHJR010000001">
    <property type="protein sequence ID" value="MBB4951577.1"/>
    <property type="molecule type" value="Genomic_DNA"/>
</dbReference>
<gene>
    <name evidence="1" type="ORF">F4556_007112</name>
</gene>
<comment type="caution">
    <text evidence="1">The sequence shown here is derived from an EMBL/GenBank/DDBJ whole genome shotgun (WGS) entry which is preliminary data.</text>
</comment>
<name>A0A7W7SK41_9ACTN</name>
<reference evidence="1 2" key="1">
    <citation type="submission" date="2020-08" db="EMBL/GenBank/DDBJ databases">
        <title>Sequencing the genomes of 1000 actinobacteria strains.</title>
        <authorList>
            <person name="Klenk H.-P."/>
        </authorList>
    </citation>
    <scope>NUCLEOTIDE SEQUENCE [LARGE SCALE GENOMIC DNA]</scope>
    <source>
        <strain evidence="1 2">DSM 44786</strain>
    </source>
</reference>
<dbReference type="AlphaFoldDB" id="A0A7W7SK41"/>
<dbReference type="Proteomes" id="UP000573327">
    <property type="component" value="Unassembled WGS sequence"/>
</dbReference>
<keyword evidence="2" id="KW-1185">Reference proteome</keyword>